<dbReference type="STRING" id="580332.Slit_2406"/>
<dbReference type="RefSeq" id="WP_013030530.1">
    <property type="nucleotide sequence ID" value="NC_013959.1"/>
</dbReference>
<dbReference type="EMBL" id="CP001965">
    <property type="protein sequence ID" value="ADE12632.1"/>
    <property type="molecule type" value="Genomic_DNA"/>
</dbReference>
<gene>
    <name evidence="2" type="ordered locus">Slit_2406</name>
</gene>
<sequence>MKNRLTNKDIGHLLNLSANQLDRDIANSLYAARQQALQRQRASTPIWTNQNGLLHGHLRLSPRALNWVIAAVVVSLLAINLSYWNRMVERDHSDIDIAILTDDLPVDMYVDTTNTD</sequence>
<organism evidence="2 3">
    <name type="scientific">Sideroxydans lithotrophicus (strain ES-1)</name>
    <dbReference type="NCBI Taxonomy" id="580332"/>
    <lineage>
        <taxon>Bacteria</taxon>
        <taxon>Pseudomonadati</taxon>
        <taxon>Pseudomonadota</taxon>
        <taxon>Betaproteobacteria</taxon>
        <taxon>Nitrosomonadales</taxon>
        <taxon>Gallionellaceae</taxon>
        <taxon>Sideroxydans</taxon>
    </lineage>
</organism>
<evidence type="ECO:0000313" key="2">
    <source>
        <dbReference type="EMBL" id="ADE12632.1"/>
    </source>
</evidence>
<dbReference type="Proteomes" id="UP000001625">
    <property type="component" value="Chromosome"/>
</dbReference>
<evidence type="ECO:0000256" key="1">
    <source>
        <dbReference type="SAM" id="Phobius"/>
    </source>
</evidence>
<dbReference type="HOGENOM" id="CLU_131372_0_0_4"/>
<keyword evidence="1" id="KW-0472">Membrane</keyword>
<evidence type="ECO:0000313" key="3">
    <source>
        <dbReference type="Proteomes" id="UP000001625"/>
    </source>
</evidence>
<protein>
    <submittedName>
        <fullName evidence="2">Uncharacterized protein</fullName>
    </submittedName>
</protein>
<feature type="transmembrane region" description="Helical" evidence="1">
    <location>
        <begin position="64"/>
        <end position="84"/>
    </location>
</feature>
<keyword evidence="1" id="KW-1133">Transmembrane helix</keyword>
<reference evidence="2 3" key="1">
    <citation type="submission" date="2010-03" db="EMBL/GenBank/DDBJ databases">
        <title>Complete sequence of Sideroxydans lithotrophicus ES-1.</title>
        <authorList>
            <consortium name="US DOE Joint Genome Institute"/>
            <person name="Lucas S."/>
            <person name="Copeland A."/>
            <person name="Lapidus A."/>
            <person name="Cheng J.-F."/>
            <person name="Bruce D."/>
            <person name="Goodwin L."/>
            <person name="Pitluck S."/>
            <person name="Munk A.C."/>
            <person name="Detter J.C."/>
            <person name="Han C."/>
            <person name="Tapia R."/>
            <person name="Larimer F."/>
            <person name="Land M."/>
            <person name="Hauser L."/>
            <person name="Kyrpides N."/>
            <person name="Ivanova N."/>
            <person name="Emerson D."/>
            <person name="Woyke T."/>
        </authorList>
    </citation>
    <scope>NUCLEOTIDE SEQUENCE [LARGE SCALE GENOMIC DNA]</scope>
    <source>
        <strain evidence="2 3">ES-1</strain>
    </source>
</reference>
<name>D5CMG0_SIDLE</name>
<dbReference type="KEGG" id="slt:Slit_2406"/>
<keyword evidence="3" id="KW-1185">Reference proteome</keyword>
<proteinExistence type="predicted"/>
<dbReference type="AlphaFoldDB" id="D5CMG0"/>
<dbReference type="InterPro" id="IPR022064">
    <property type="entry name" value="DUF3619"/>
</dbReference>
<keyword evidence="1" id="KW-0812">Transmembrane</keyword>
<dbReference type="Pfam" id="PF12279">
    <property type="entry name" value="DUF3619"/>
    <property type="match status" value="1"/>
</dbReference>
<accession>D5CMG0</accession>